<dbReference type="RefSeq" id="WP_039374081.1">
    <property type="nucleotide sequence ID" value="NZ_CP047385.1"/>
</dbReference>
<organism evidence="3 4">
    <name type="scientific">Pandoraea fibrosis</name>
    <dbReference type="NCBI Taxonomy" id="1891094"/>
    <lineage>
        <taxon>Bacteria</taxon>
        <taxon>Pseudomonadati</taxon>
        <taxon>Pseudomonadota</taxon>
        <taxon>Betaproteobacteria</taxon>
        <taxon>Burkholderiales</taxon>
        <taxon>Burkholderiaceae</taxon>
        <taxon>Pandoraea</taxon>
    </lineage>
</organism>
<protein>
    <submittedName>
        <fullName evidence="3">Fimbrial major subunit CsuA/B family protein</fullName>
    </submittedName>
</protein>
<sequence length="182" mass="18606">MKTKHSLFLLAAVCSMPAIAATTTINSPQMHYTVHVLQPSCTIDAGPAIDFGKVSVTDLNTAAATKKVQSLTISCNALTTPVGLTMQPSAAEGDSNPASGDYTSSKSHLSYHIVSSGAQFGLTDGQQLPAGDNIFAMSGVTAPSIGASTPVKLKLGVNLATDDSSAVTSGAFNDLINISLTY</sequence>
<name>A0ABX6HRU1_9BURK</name>
<feature type="chain" id="PRO_5047309453" evidence="1">
    <location>
        <begin position="21"/>
        <end position="182"/>
    </location>
</feature>
<evidence type="ECO:0000313" key="4">
    <source>
        <dbReference type="Proteomes" id="UP000035080"/>
    </source>
</evidence>
<dbReference type="InterPro" id="IPR036937">
    <property type="entry name" value="Adhesion_dom_fimbrial_sf"/>
</dbReference>
<feature type="signal peptide" evidence="1">
    <location>
        <begin position="1"/>
        <end position="20"/>
    </location>
</feature>
<gene>
    <name evidence="3" type="ORF">PI93_013495</name>
</gene>
<dbReference type="SUPFAM" id="SSF49401">
    <property type="entry name" value="Bacterial adhesins"/>
    <property type="match status" value="1"/>
</dbReference>
<keyword evidence="4" id="KW-1185">Reference proteome</keyword>
<accession>A0ABX6HRU1</accession>
<evidence type="ECO:0000259" key="2">
    <source>
        <dbReference type="Pfam" id="PF00419"/>
    </source>
</evidence>
<keyword evidence="1" id="KW-0732">Signal</keyword>
<dbReference type="Gene3D" id="2.60.40.1090">
    <property type="entry name" value="Fimbrial-type adhesion domain"/>
    <property type="match status" value="1"/>
</dbReference>
<dbReference type="EMBL" id="CP047385">
    <property type="protein sequence ID" value="QHF13543.1"/>
    <property type="molecule type" value="Genomic_DNA"/>
</dbReference>
<evidence type="ECO:0000256" key="1">
    <source>
        <dbReference type="SAM" id="SignalP"/>
    </source>
</evidence>
<feature type="domain" description="Fimbrial-type adhesion" evidence="2">
    <location>
        <begin position="31"/>
        <end position="182"/>
    </location>
</feature>
<dbReference type="InterPro" id="IPR000259">
    <property type="entry name" value="Adhesion_dom_fimbrial"/>
</dbReference>
<reference evidence="3 4" key="1">
    <citation type="journal article" date="2015" name="Genome Announc.">
        <title>Genome Sequences of Two Pandoraea pnomenusa Isolates Recovered 11 Months Apart from a Cystic Fibrosis Patient.</title>
        <authorList>
            <person name="Ee R."/>
            <person name="Ambrose M."/>
            <person name="Lazenby J."/>
            <person name="Williams P."/>
            <person name="Chan K.G."/>
            <person name="Roddam L."/>
        </authorList>
    </citation>
    <scope>NUCLEOTIDE SEQUENCE [LARGE SCALE GENOMIC DNA]</scope>
    <source>
        <strain evidence="3 4">6399</strain>
    </source>
</reference>
<evidence type="ECO:0000313" key="3">
    <source>
        <dbReference type="EMBL" id="QHF13543.1"/>
    </source>
</evidence>
<dbReference type="Pfam" id="PF00419">
    <property type="entry name" value="Fimbrial"/>
    <property type="match status" value="1"/>
</dbReference>
<dbReference type="Proteomes" id="UP000035080">
    <property type="component" value="Chromosome"/>
</dbReference>
<dbReference type="InterPro" id="IPR008966">
    <property type="entry name" value="Adhesion_dom_sf"/>
</dbReference>
<proteinExistence type="predicted"/>